<dbReference type="EMBL" id="CM055739">
    <property type="protein sequence ID" value="KAJ8004123.1"/>
    <property type="molecule type" value="Genomic_DNA"/>
</dbReference>
<evidence type="ECO:0000313" key="1">
    <source>
        <dbReference type="EMBL" id="KAJ8004123.1"/>
    </source>
</evidence>
<organism evidence="1 2">
    <name type="scientific">Dallia pectoralis</name>
    <name type="common">Alaska blackfish</name>
    <dbReference type="NCBI Taxonomy" id="75939"/>
    <lineage>
        <taxon>Eukaryota</taxon>
        <taxon>Metazoa</taxon>
        <taxon>Chordata</taxon>
        <taxon>Craniata</taxon>
        <taxon>Vertebrata</taxon>
        <taxon>Euteleostomi</taxon>
        <taxon>Actinopterygii</taxon>
        <taxon>Neopterygii</taxon>
        <taxon>Teleostei</taxon>
        <taxon>Protacanthopterygii</taxon>
        <taxon>Esociformes</taxon>
        <taxon>Umbridae</taxon>
        <taxon>Dallia</taxon>
    </lineage>
</organism>
<sequence>MSKTSTSSLFWESSGRCSRVSVASLEGLRNAMRSGPEKSKESSLVLVTPPDDKKTMKGLNERLSGYLGRVRRLEKENKEMEDQIQDILDKRGDPNARDWDLVEKPLSDLRKKLHCLTMENARLLQQIDNSKLANDDLTNKLEKEKKTKEILKRDLIGLKKMIEDTSLNRTQLESQIESVKEELVVLKKDHKDEVDGLCQKIQNSNIIVEFDSKDNNLSDTLQRIRAQYEKMAGKNLRDTDTWYQRKFESLNVEVVQNTETVQSGKNELKKLRTQKQRLEIDIQATLSTLGSLEENLKEKNVRYNHDMNHLNKILNQLEAELGKVKRQVEKQVDDYQELLHVKMKLEAEIENYRHLIQGIAPDDSSLAI</sequence>
<accession>A0ACC2GK46</accession>
<gene>
    <name evidence="1" type="ORF">DPEC_G00155510</name>
</gene>
<reference evidence="1" key="1">
    <citation type="submission" date="2021-05" db="EMBL/GenBank/DDBJ databases">
        <authorList>
            <person name="Pan Q."/>
            <person name="Jouanno E."/>
            <person name="Zahm M."/>
            <person name="Klopp C."/>
            <person name="Cabau C."/>
            <person name="Louis A."/>
            <person name="Berthelot C."/>
            <person name="Parey E."/>
            <person name="Roest Crollius H."/>
            <person name="Montfort J."/>
            <person name="Robinson-Rechavi M."/>
            <person name="Bouchez O."/>
            <person name="Lampietro C."/>
            <person name="Lopez Roques C."/>
            <person name="Donnadieu C."/>
            <person name="Postlethwait J."/>
            <person name="Bobe J."/>
            <person name="Dillon D."/>
            <person name="Chandos A."/>
            <person name="von Hippel F."/>
            <person name="Guiguen Y."/>
        </authorList>
    </citation>
    <scope>NUCLEOTIDE SEQUENCE</scope>
    <source>
        <strain evidence="1">YG-Jan2019</strain>
    </source>
</reference>
<dbReference type="Proteomes" id="UP001157502">
    <property type="component" value="Chromosome 12"/>
</dbReference>
<evidence type="ECO:0000313" key="2">
    <source>
        <dbReference type="Proteomes" id="UP001157502"/>
    </source>
</evidence>
<protein>
    <submittedName>
        <fullName evidence="1">Uncharacterized protein</fullName>
    </submittedName>
</protein>
<keyword evidence="2" id="KW-1185">Reference proteome</keyword>
<name>A0ACC2GK46_DALPE</name>
<proteinExistence type="predicted"/>
<comment type="caution">
    <text evidence="1">The sequence shown here is derived from an EMBL/GenBank/DDBJ whole genome shotgun (WGS) entry which is preliminary data.</text>
</comment>